<evidence type="ECO:0000313" key="4">
    <source>
        <dbReference type="EMBL" id="AXJ93335.1"/>
    </source>
</evidence>
<dbReference type="AlphaFoldDB" id="A0A345WJU2"/>
<keyword evidence="4" id="KW-0496">Mitochondrion</keyword>
<dbReference type="PROSITE" id="PS00646">
    <property type="entry name" value="RIBOSOMAL_S13_1"/>
    <property type="match status" value="1"/>
</dbReference>
<protein>
    <submittedName>
        <fullName evidence="4">Ribosomal protein S13</fullName>
    </submittedName>
</protein>
<keyword evidence="3" id="KW-0687">Ribonucleoprotein</keyword>
<name>A0A345WJU2_UROMR</name>
<gene>
    <name evidence="4" type="primary">rps13</name>
</gene>
<evidence type="ECO:0000256" key="1">
    <source>
        <dbReference type="ARBA" id="ARBA00008080"/>
    </source>
</evidence>
<dbReference type="RefSeq" id="YP_009512643.1">
    <property type="nucleotide sequence ID" value="NC_039174.1"/>
</dbReference>
<dbReference type="GO" id="GO:0003735">
    <property type="term" value="F:structural constituent of ribosome"/>
    <property type="evidence" value="ECO:0007669"/>
    <property type="project" value="InterPro"/>
</dbReference>
<dbReference type="SUPFAM" id="SSF46946">
    <property type="entry name" value="S13-like H2TH domain"/>
    <property type="match status" value="1"/>
</dbReference>
<dbReference type="Pfam" id="PF00416">
    <property type="entry name" value="Ribosomal_S13"/>
    <property type="match status" value="1"/>
</dbReference>
<dbReference type="GO" id="GO:1990904">
    <property type="term" value="C:ribonucleoprotein complex"/>
    <property type="evidence" value="ECO:0007669"/>
    <property type="project" value="UniProtKB-KW"/>
</dbReference>
<dbReference type="InterPro" id="IPR027437">
    <property type="entry name" value="Rbsml_uS13_C"/>
</dbReference>
<comment type="similarity">
    <text evidence="1">Belongs to the universal ribosomal protein uS13 family.</text>
</comment>
<dbReference type="GO" id="GO:0006412">
    <property type="term" value="P:translation"/>
    <property type="evidence" value="ECO:0007669"/>
    <property type="project" value="InterPro"/>
</dbReference>
<keyword evidence="2 4" id="KW-0689">Ribosomal protein</keyword>
<dbReference type="GO" id="GO:0003723">
    <property type="term" value="F:RNA binding"/>
    <property type="evidence" value="ECO:0007669"/>
    <property type="project" value="InterPro"/>
</dbReference>
<dbReference type="Gene3D" id="4.10.910.10">
    <property type="entry name" value="30s ribosomal protein s13, domain 2"/>
    <property type="match status" value="1"/>
</dbReference>
<organism evidence="4">
    <name type="scientific">Uronema marinum</name>
    <name type="common">Marine ciliate</name>
    <dbReference type="NCBI Taxonomy" id="35107"/>
    <lineage>
        <taxon>Eukaryota</taxon>
        <taxon>Sar</taxon>
        <taxon>Alveolata</taxon>
        <taxon>Ciliophora</taxon>
        <taxon>Intramacronucleata</taxon>
        <taxon>Oligohymenophorea</taxon>
        <taxon>Scuticociliatia</taxon>
        <taxon>Philasterida</taxon>
        <taxon>Uronematidae</taxon>
        <taxon>Uronema</taxon>
    </lineage>
</organism>
<reference evidence="4" key="2">
    <citation type="journal article" date="2018" name="Mitochondrial DNA Part B Resour">
        <title>Uronema marinum mitochondrion, complete genome.</title>
        <authorList>
            <person name="Li R."/>
            <person name="Gao Y."/>
            <person name="Hou Y."/>
            <person name="Ye S."/>
            <person name="Wang L."/>
            <person name="Sun J."/>
            <person name="Li Q."/>
        </authorList>
    </citation>
    <scope>NUCLEOTIDE SEQUENCE</scope>
</reference>
<dbReference type="InterPro" id="IPR001892">
    <property type="entry name" value="Ribosomal_uS13"/>
</dbReference>
<sequence>MNINNFINKTLLSQNDNLNIIVNNKLYGINDYFKNKITERLEIFQFNYFNSLTPDKWVILLKLLSSVIPANKSIKDRFLLNIFFLDLIVSYRGWRHSRGLPVRGQRTWTNAWTVYKNNLVLREYKIIVAKKLYGNLPLENLNVTYLAEQINLLWKLQWENEWKEAKKKRLVAMKSNYKVTNVDLYSMSKGVVDSSGNKKSKKKNVKSQFSKNLFTLGFDPGFTKALIKANYTNIYKKKKTKQNKVSLIFTKATNKNKKK</sequence>
<reference evidence="4" key="1">
    <citation type="submission" date="2017-10" db="EMBL/GenBank/DDBJ databases">
        <authorList>
            <person name="Banno H."/>
            <person name="Chua N.-H."/>
        </authorList>
    </citation>
    <scope>NUCLEOTIDE SEQUENCE</scope>
</reference>
<proteinExistence type="inferred from homology"/>
<dbReference type="GO" id="GO:0005840">
    <property type="term" value="C:ribosome"/>
    <property type="evidence" value="ECO:0007669"/>
    <property type="project" value="UniProtKB-KW"/>
</dbReference>
<dbReference type="PROSITE" id="PS50159">
    <property type="entry name" value="RIBOSOMAL_S13_2"/>
    <property type="match status" value="1"/>
</dbReference>
<evidence type="ECO:0000256" key="2">
    <source>
        <dbReference type="ARBA" id="ARBA00022980"/>
    </source>
</evidence>
<dbReference type="InterPro" id="IPR010979">
    <property type="entry name" value="Ribosomal_uS13-like_H2TH"/>
</dbReference>
<geneLocation type="mitochondrion" evidence="4"/>
<dbReference type="EMBL" id="MG272262">
    <property type="protein sequence ID" value="AXJ93335.1"/>
    <property type="molecule type" value="Genomic_DNA"/>
</dbReference>
<dbReference type="InterPro" id="IPR018269">
    <property type="entry name" value="Ribosomal_uS13_CS"/>
</dbReference>
<accession>A0A345WJU2</accession>
<dbReference type="GeneID" id="37625949"/>
<evidence type="ECO:0000256" key="3">
    <source>
        <dbReference type="ARBA" id="ARBA00023274"/>
    </source>
</evidence>